<evidence type="ECO:0000256" key="4">
    <source>
        <dbReference type="PROSITE-ProRule" id="PRU00169"/>
    </source>
</evidence>
<dbReference type="SMART" id="SM00388">
    <property type="entry name" value="HisKA"/>
    <property type="match status" value="1"/>
</dbReference>
<dbReference type="Proteomes" id="UP001557465">
    <property type="component" value="Unassembled WGS sequence"/>
</dbReference>
<dbReference type="InterPro" id="IPR036097">
    <property type="entry name" value="HisK_dim/P_sf"/>
</dbReference>
<comment type="caution">
    <text evidence="8">The sequence shown here is derived from an EMBL/GenBank/DDBJ whole genome shotgun (WGS) entry which is preliminary data.</text>
</comment>
<dbReference type="PROSITE" id="PS50110">
    <property type="entry name" value="RESPONSE_REGULATORY"/>
    <property type="match status" value="1"/>
</dbReference>
<feature type="domain" description="Response regulatory" evidence="7">
    <location>
        <begin position="643"/>
        <end position="759"/>
    </location>
</feature>
<dbReference type="Pfam" id="PF00512">
    <property type="entry name" value="HisKA"/>
    <property type="match status" value="1"/>
</dbReference>
<dbReference type="InterPro" id="IPR001789">
    <property type="entry name" value="Sig_transdc_resp-reg_receiver"/>
</dbReference>
<keyword evidence="9" id="KW-1185">Reference proteome</keyword>
<gene>
    <name evidence="8" type="ORF">AB4874_09620</name>
</gene>
<dbReference type="PANTHER" id="PTHR43065">
    <property type="entry name" value="SENSOR HISTIDINE KINASE"/>
    <property type="match status" value="1"/>
</dbReference>
<dbReference type="Gene3D" id="1.10.287.130">
    <property type="match status" value="1"/>
</dbReference>
<comment type="catalytic activity">
    <reaction evidence="1">
        <text>ATP + protein L-histidine = ADP + protein N-phospho-L-histidine.</text>
        <dbReference type="EC" id="2.7.13.3"/>
    </reaction>
</comment>
<evidence type="ECO:0000256" key="2">
    <source>
        <dbReference type="ARBA" id="ARBA00012438"/>
    </source>
</evidence>
<dbReference type="SMART" id="SM00387">
    <property type="entry name" value="HATPase_c"/>
    <property type="match status" value="1"/>
</dbReference>
<dbReference type="InterPro" id="IPR000014">
    <property type="entry name" value="PAS"/>
</dbReference>
<reference evidence="8 9" key="1">
    <citation type="journal article" date="2011" name="Int. J. Syst. Evol. Microbiol.">
        <title>Zhongshania antarctica gen. nov., sp. nov. and Zhongshania guokunii sp. nov., gammaproteobacteria respectively isolated from coastal attached (fast) ice and surface seawater of the Antarctic.</title>
        <authorList>
            <person name="Li H.J."/>
            <person name="Zhang X.Y."/>
            <person name="Chen C.X."/>
            <person name="Zhang Y.J."/>
            <person name="Gao Z.M."/>
            <person name="Yu Y."/>
            <person name="Chen X.L."/>
            <person name="Chen B."/>
            <person name="Zhang Y.Z."/>
        </authorList>
    </citation>
    <scope>NUCLEOTIDE SEQUENCE [LARGE SCALE GENOMIC DNA]</scope>
    <source>
        <strain evidence="8 9">15-R06ZXC-3</strain>
    </source>
</reference>
<dbReference type="EC" id="2.7.13.3" evidence="2"/>
<dbReference type="SUPFAM" id="SSF47384">
    <property type="entry name" value="Homodimeric domain of signal transducing histidine kinase"/>
    <property type="match status" value="1"/>
</dbReference>
<dbReference type="InterPro" id="IPR005467">
    <property type="entry name" value="His_kinase_dom"/>
</dbReference>
<dbReference type="Pfam" id="PF02518">
    <property type="entry name" value="HATPase_c"/>
    <property type="match status" value="1"/>
</dbReference>
<dbReference type="PRINTS" id="PR00344">
    <property type="entry name" value="BCTRLSENSOR"/>
</dbReference>
<feature type="modified residue" description="4-aspartylphosphate" evidence="4">
    <location>
        <position position="694"/>
    </location>
</feature>
<dbReference type="Gene3D" id="3.30.450.20">
    <property type="entry name" value="PAS domain"/>
    <property type="match status" value="1"/>
</dbReference>
<keyword evidence="8" id="KW-0547">Nucleotide-binding</keyword>
<dbReference type="Pfam" id="PF00072">
    <property type="entry name" value="Response_reg"/>
    <property type="match status" value="1"/>
</dbReference>
<dbReference type="PROSITE" id="PS50109">
    <property type="entry name" value="HIS_KIN"/>
    <property type="match status" value="1"/>
</dbReference>
<keyword evidence="5" id="KW-1133">Transmembrane helix</keyword>
<dbReference type="SMART" id="SM00091">
    <property type="entry name" value="PAS"/>
    <property type="match status" value="3"/>
</dbReference>
<evidence type="ECO:0000259" key="7">
    <source>
        <dbReference type="PROSITE" id="PS50110"/>
    </source>
</evidence>
<evidence type="ECO:0000256" key="1">
    <source>
        <dbReference type="ARBA" id="ARBA00000085"/>
    </source>
</evidence>
<evidence type="ECO:0000313" key="8">
    <source>
        <dbReference type="EMBL" id="MEX1661905.1"/>
    </source>
</evidence>
<keyword evidence="8" id="KW-0067">ATP-binding</keyword>
<dbReference type="PANTHER" id="PTHR43065:SF42">
    <property type="entry name" value="TWO-COMPONENT SENSOR PPRA"/>
    <property type="match status" value="1"/>
</dbReference>
<dbReference type="CDD" id="cd00082">
    <property type="entry name" value="HisKA"/>
    <property type="match status" value="1"/>
</dbReference>
<dbReference type="Pfam" id="PF08448">
    <property type="entry name" value="PAS_4"/>
    <property type="match status" value="1"/>
</dbReference>
<sequence>MTRTMALLAPGGIYLAFAAVIAAGVGVLVPDRVTMWALFSASGTLLGLALATRVASIYQRGRRTQLHSLISEFISHDASPSFTTDRDGEVGFQNRAAVERFGSRGGQVLARSLGELFANPSAVLRRLQSKANALGAAREDLVTRRGHVRLSVHQIGGDGYLWRLEDMAERPVGGRGAETISLPMLTVTENGTILFMNEAMRRLVGERMRTLERIFTDLPLRSGETHEITTPDGKVRATVAQIDGGGGRAEIYLLPISTEHAQPNAGGFENLPVALMKLGSHGEVVAINRAARGLLGKAALDVHLSDLLEGLGRPVSDWVADALAGRADRRPEVLRARRGDKEVFLQVTLARIVEEGRAGLMAVLSDATQLKTLEAQFVQSQKMQAIGQLAGGVAHDFNNLLTAISGHCDLLMLRHDKGDPDFADLDQISQNANRAASLVGQLLAFSRKQTLKPQVIDLRDTLSDMTHLLNRLVGEKVFLALTHDAELHSIRADKRQLEQVLMNLVVNARDAMPGGGEIKIETENLHLVQDMPRDRVTVPKGDYVAVKVSDEGTGIAPDKLGKIFEPFFTTKRTGEGTGLGLSTAYGIVKQTGGYIFCDSVVGSGTCFTIYLPVHEHLAQSDSDQPEPTGVRVHSDMAVQGNATVLLVEDEAPVRAFASRALKLRGYTVIEAENAEEALEMLGAPDLDVDIFVTDVIMPGMDGPTWVAKALEMRPGTKTVFMSGYAEDVFQNGDCPVENAVFLPKPFSLSELTATVQNQLG</sequence>
<dbReference type="InterPro" id="IPR004358">
    <property type="entry name" value="Sig_transdc_His_kin-like_C"/>
</dbReference>
<evidence type="ECO:0000259" key="6">
    <source>
        <dbReference type="PROSITE" id="PS50109"/>
    </source>
</evidence>
<keyword evidence="5" id="KW-0812">Transmembrane</keyword>
<accession>A0ABV3TJY9</accession>
<dbReference type="Gene3D" id="3.40.50.2300">
    <property type="match status" value="1"/>
</dbReference>
<dbReference type="GO" id="GO:0005524">
    <property type="term" value="F:ATP binding"/>
    <property type="evidence" value="ECO:0007669"/>
    <property type="project" value="UniProtKB-KW"/>
</dbReference>
<keyword evidence="3 4" id="KW-0597">Phosphoprotein</keyword>
<evidence type="ECO:0000313" key="9">
    <source>
        <dbReference type="Proteomes" id="UP001557465"/>
    </source>
</evidence>
<dbReference type="InterPro" id="IPR003661">
    <property type="entry name" value="HisK_dim/P_dom"/>
</dbReference>
<dbReference type="Gene3D" id="3.30.565.10">
    <property type="entry name" value="Histidine kinase-like ATPase, C-terminal domain"/>
    <property type="match status" value="1"/>
</dbReference>
<dbReference type="SUPFAM" id="SSF55874">
    <property type="entry name" value="ATPase domain of HSP90 chaperone/DNA topoisomerase II/histidine kinase"/>
    <property type="match status" value="1"/>
</dbReference>
<dbReference type="InterPro" id="IPR036890">
    <property type="entry name" value="HATPase_C_sf"/>
</dbReference>
<dbReference type="InterPro" id="IPR003594">
    <property type="entry name" value="HATPase_dom"/>
</dbReference>
<name>A0ABV3TJY9_9RHOB</name>
<dbReference type="InterPro" id="IPR013656">
    <property type="entry name" value="PAS_4"/>
</dbReference>
<feature type="domain" description="Histidine kinase" evidence="6">
    <location>
        <begin position="392"/>
        <end position="615"/>
    </location>
</feature>
<dbReference type="InterPro" id="IPR035965">
    <property type="entry name" value="PAS-like_dom_sf"/>
</dbReference>
<dbReference type="SUPFAM" id="SSF52172">
    <property type="entry name" value="CheY-like"/>
    <property type="match status" value="1"/>
</dbReference>
<feature type="transmembrane region" description="Helical" evidence="5">
    <location>
        <begin position="7"/>
        <end position="29"/>
    </location>
</feature>
<evidence type="ECO:0000256" key="5">
    <source>
        <dbReference type="SAM" id="Phobius"/>
    </source>
</evidence>
<dbReference type="InterPro" id="IPR011006">
    <property type="entry name" value="CheY-like_superfamily"/>
</dbReference>
<evidence type="ECO:0000256" key="3">
    <source>
        <dbReference type="ARBA" id="ARBA00022553"/>
    </source>
</evidence>
<dbReference type="SUPFAM" id="SSF55785">
    <property type="entry name" value="PYP-like sensor domain (PAS domain)"/>
    <property type="match status" value="1"/>
</dbReference>
<protein>
    <recommendedName>
        <fullName evidence="2">histidine kinase</fullName>
        <ecNumber evidence="2">2.7.13.3</ecNumber>
    </recommendedName>
</protein>
<dbReference type="EMBL" id="JBFRYC010000004">
    <property type="protein sequence ID" value="MEX1661905.1"/>
    <property type="molecule type" value="Genomic_DNA"/>
</dbReference>
<organism evidence="8 9">
    <name type="scientific">Thioclava arctica</name>
    <dbReference type="NCBI Taxonomy" id="3238301"/>
    <lineage>
        <taxon>Bacteria</taxon>
        <taxon>Pseudomonadati</taxon>
        <taxon>Pseudomonadota</taxon>
        <taxon>Alphaproteobacteria</taxon>
        <taxon>Rhodobacterales</taxon>
        <taxon>Paracoccaceae</taxon>
        <taxon>Thioclava</taxon>
    </lineage>
</organism>
<proteinExistence type="predicted"/>
<keyword evidence="5" id="KW-0472">Membrane</keyword>
<dbReference type="SMART" id="SM00448">
    <property type="entry name" value="REC"/>
    <property type="match status" value="1"/>
</dbReference>